<feature type="binding site" evidence="7">
    <location>
        <position position="510"/>
    </location>
    <ligand>
        <name>ATP</name>
        <dbReference type="ChEBI" id="CHEBI:30616"/>
    </ligand>
</feature>
<dbReference type="Gene3D" id="2.40.50.140">
    <property type="entry name" value="Nucleic acid-binding proteins"/>
    <property type="match status" value="1"/>
</dbReference>
<feature type="binding site" evidence="7">
    <location>
        <position position="517"/>
    </location>
    <ligand>
        <name>L-aspartate</name>
        <dbReference type="ChEBI" id="CHEBI:29991"/>
    </ligand>
</feature>
<sequence length="618" mass="70359">MENTKRTVTCGELRKSDVGKKVVLNGWVSRTRNLGGLLFIRLRDRYGITQVMVGDSASDDVKKIAASLKSEYCIAVEGVVNARSDKDINADMATGEIEVEASDIQIFTTSQELPFSIEEVRQKDGTLVVANEDLRLKYRYLDLRREPMQHNIILRSQVAFATREYLTSKGFLEIETPTFIKSTPEGARDYLVPSRVHPGKFYSLPQSPQLYKQLLMVSGFDKYFQIARCYRDEDARGDRQPEFTQIDMEMSFTNREEVLSTTEGMMQYIFKKTLNYELPAKFDRIAWEDAFDWYGSDKPDLRFDMKMQDAAFMADLADFNAFKAGAANAGRDIQRHKRSGLKALVVKNVADKYSRKNIEALEEVAKTYKAKGLAWMKVVSTGSTTDTVQFEGGISKFYVGKEAEICSKLGAEKNDLILFVSDENWQLACTALGAVRKQLGKDLNLYNPNDEFHFAWIIDFPYFAWNEEENHWETEHHMFTLPQKQYWDTLEQDPGAVKGDLYDLVLNGYELASGSMRINDPALQERIFEIVGYSRERAEKAFGFLVQAFKFGAPPHGGIAPGLDRLVMLMCHEESIHEVIAFPKNNLAASPMDSCPSPVDEQQLKDLHITCYDVEKDD</sequence>
<evidence type="ECO:0000313" key="10">
    <source>
        <dbReference type="Proteomes" id="UP000182737"/>
    </source>
</evidence>
<dbReference type="InterPro" id="IPR004115">
    <property type="entry name" value="GAD-like_sf"/>
</dbReference>
<dbReference type="GO" id="GO:0003676">
    <property type="term" value="F:nucleic acid binding"/>
    <property type="evidence" value="ECO:0007669"/>
    <property type="project" value="InterPro"/>
</dbReference>
<comment type="similarity">
    <text evidence="1 7">Belongs to the class-II aminoacyl-tRNA synthetase family. Type 1 subfamily.</text>
</comment>
<keyword evidence="3 7" id="KW-0547">Nucleotide-binding</keyword>
<dbReference type="GO" id="GO:0005737">
    <property type="term" value="C:cytoplasm"/>
    <property type="evidence" value="ECO:0007669"/>
    <property type="project" value="UniProtKB-SubCell"/>
</dbReference>
<dbReference type="InterPro" id="IPR004365">
    <property type="entry name" value="NA-bd_OB_tRNA"/>
</dbReference>
<dbReference type="CDD" id="cd04317">
    <property type="entry name" value="EcAspRS_like_N"/>
    <property type="match status" value="1"/>
</dbReference>
<feature type="binding site" evidence="7">
    <location>
        <position position="185"/>
    </location>
    <ligand>
        <name>L-aspartate</name>
        <dbReference type="ChEBI" id="CHEBI:29991"/>
    </ligand>
</feature>
<dbReference type="PRINTS" id="PR01042">
    <property type="entry name" value="TRNASYNTHASP"/>
</dbReference>
<dbReference type="PANTHER" id="PTHR22594:SF5">
    <property type="entry name" value="ASPARTATE--TRNA LIGASE, MITOCHONDRIAL"/>
    <property type="match status" value="1"/>
</dbReference>
<dbReference type="InterPro" id="IPR012340">
    <property type="entry name" value="NA-bd_OB-fold"/>
</dbReference>
<dbReference type="SUPFAM" id="SSF50249">
    <property type="entry name" value="Nucleic acid-binding proteins"/>
    <property type="match status" value="1"/>
</dbReference>
<dbReference type="GO" id="GO:0005524">
    <property type="term" value="F:ATP binding"/>
    <property type="evidence" value="ECO:0007669"/>
    <property type="project" value="UniProtKB-UniRule"/>
</dbReference>
<dbReference type="InterPro" id="IPR004364">
    <property type="entry name" value="Aa-tRNA-synt_II"/>
</dbReference>
<dbReference type="InterPro" id="IPR002312">
    <property type="entry name" value="Asp/Asn-tRNA-synth_IIb"/>
</dbReference>
<feature type="region of interest" description="Aspartate" evidence="7">
    <location>
        <begin position="209"/>
        <end position="212"/>
    </location>
</feature>
<feature type="binding site" evidence="7">
    <location>
        <position position="240"/>
    </location>
    <ligand>
        <name>ATP</name>
        <dbReference type="ChEBI" id="CHEBI:30616"/>
    </ligand>
</feature>
<evidence type="ECO:0000256" key="2">
    <source>
        <dbReference type="ARBA" id="ARBA00022598"/>
    </source>
</evidence>
<dbReference type="RefSeq" id="WP_074933049.1">
    <property type="nucleotide sequence ID" value="NZ_FORI01000010.1"/>
</dbReference>
<evidence type="ECO:0000259" key="8">
    <source>
        <dbReference type="PROSITE" id="PS50862"/>
    </source>
</evidence>
<evidence type="ECO:0000256" key="7">
    <source>
        <dbReference type="HAMAP-Rule" id="MF_00044"/>
    </source>
</evidence>
<dbReference type="NCBIfam" id="NF001750">
    <property type="entry name" value="PRK00476.1"/>
    <property type="match status" value="1"/>
</dbReference>
<dbReference type="PROSITE" id="PS50862">
    <property type="entry name" value="AA_TRNA_LIGASE_II"/>
    <property type="match status" value="1"/>
</dbReference>
<dbReference type="Pfam" id="PF02938">
    <property type="entry name" value="GAD"/>
    <property type="match status" value="1"/>
</dbReference>
<comment type="catalytic activity">
    <reaction evidence="7">
        <text>tRNA(Asp) + L-aspartate + ATP = L-aspartyl-tRNA(Asp) + AMP + diphosphate</text>
        <dbReference type="Rhea" id="RHEA:19649"/>
        <dbReference type="Rhea" id="RHEA-COMP:9660"/>
        <dbReference type="Rhea" id="RHEA-COMP:9678"/>
        <dbReference type="ChEBI" id="CHEBI:29991"/>
        <dbReference type="ChEBI" id="CHEBI:30616"/>
        <dbReference type="ChEBI" id="CHEBI:33019"/>
        <dbReference type="ChEBI" id="CHEBI:78442"/>
        <dbReference type="ChEBI" id="CHEBI:78516"/>
        <dbReference type="ChEBI" id="CHEBI:456215"/>
        <dbReference type="EC" id="6.1.1.12"/>
    </reaction>
</comment>
<keyword evidence="10" id="KW-1185">Reference proteome</keyword>
<dbReference type="Gene3D" id="3.30.930.10">
    <property type="entry name" value="Bira Bifunctional Protein, Domain 2"/>
    <property type="match status" value="1"/>
</dbReference>
<accession>A0A1I3MNM1</accession>
<keyword evidence="7" id="KW-0963">Cytoplasm</keyword>
<keyword evidence="5 7" id="KW-0648">Protein biosynthesis</keyword>
<feature type="binding site" evidence="7">
    <location>
        <begin position="562"/>
        <end position="565"/>
    </location>
    <ligand>
        <name>ATP</name>
        <dbReference type="ChEBI" id="CHEBI:30616"/>
    </ligand>
</feature>
<keyword evidence="4 7" id="KW-0067">ATP-binding</keyword>
<comment type="caution">
    <text evidence="7">Lacks conserved residue(s) required for the propagation of feature annotation.</text>
</comment>
<comment type="function">
    <text evidence="7">Catalyzes the attachment of L-aspartate to tRNA(Asp) in a two-step reaction: L-aspartate is first activated by ATP to form Asp-AMP and then transferred to the acceptor end of tRNA(Asp).</text>
</comment>
<dbReference type="GO" id="GO:0004815">
    <property type="term" value="F:aspartate-tRNA ligase activity"/>
    <property type="evidence" value="ECO:0007669"/>
    <property type="project" value="UniProtKB-UniRule"/>
</dbReference>
<evidence type="ECO:0000256" key="1">
    <source>
        <dbReference type="ARBA" id="ARBA00006303"/>
    </source>
</evidence>
<dbReference type="HAMAP" id="MF_00044">
    <property type="entry name" value="Asp_tRNA_synth_type1"/>
    <property type="match status" value="1"/>
</dbReference>
<evidence type="ECO:0000256" key="5">
    <source>
        <dbReference type="ARBA" id="ARBA00022917"/>
    </source>
</evidence>
<dbReference type="OrthoDB" id="9802326at2"/>
<dbReference type="PANTHER" id="PTHR22594">
    <property type="entry name" value="ASPARTYL/LYSYL-TRNA SYNTHETASE"/>
    <property type="match status" value="1"/>
</dbReference>
<dbReference type="Pfam" id="PF01336">
    <property type="entry name" value="tRNA_anti-codon"/>
    <property type="match status" value="1"/>
</dbReference>
<dbReference type="Pfam" id="PF00152">
    <property type="entry name" value="tRNA-synt_2"/>
    <property type="match status" value="1"/>
</dbReference>
<gene>
    <name evidence="7" type="primary">aspS</name>
    <name evidence="9" type="ORF">SAMN04487775_1105</name>
</gene>
<feature type="binding site" evidence="7">
    <location>
        <position position="476"/>
    </location>
    <ligand>
        <name>L-aspartate</name>
        <dbReference type="ChEBI" id="CHEBI:29991"/>
    </ligand>
</feature>
<name>A0A1I3MNM1_9SPIR</name>
<dbReference type="AlphaFoldDB" id="A0A1I3MNM1"/>
<keyword evidence="2 7" id="KW-0436">Ligase</keyword>
<evidence type="ECO:0000256" key="3">
    <source>
        <dbReference type="ARBA" id="ARBA00022741"/>
    </source>
</evidence>
<dbReference type="InterPro" id="IPR045864">
    <property type="entry name" value="aa-tRNA-synth_II/BPL/LPL"/>
</dbReference>
<evidence type="ECO:0000256" key="4">
    <source>
        <dbReference type="ARBA" id="ARBA00022840"/>
    </source>
</evidence>
<comment type="subunit">
    <text evidence="7">Homodimer.</text>
</comment>
<dbReference type="NCBIfam" id="TIGR00459">
    <property type="entry name" value="aspS_bact"/>
    <property type="match status" value="1"/>
</dbReference>
<feature type="binding site" evidence="7">
    <location>
        <begin position="231"/>
        <end position="233"/>
    </location>
    <ligand>
        <name>ATP</name>
        <dbReference type="ChEBI" id="CHEBI:30616"/>
    </ligand>
</feature>
<keyword evidence="6 7" id="KW-0030">Aminoacyl-tRNA synthetase</keyword>
<proteinExistence type="inferred from homology"/>
<dbReference type="InterPro" id="IPR006195">
    <property type="entry name" value="aa-tRNA-synth_II"/>
</dbReference>
<reference evidence="10" key="1">
    <citation type="submission" date="2016-10" db="EMBL/GenBank/DDBJ databases">
        <authorList>
            <person name="Varghese N."/>
            <person name="Submissions S."/>
        </authorList>
    </citation>
    <scope>NUCLEOTIDE SEQUENCE [LARGE SCALE GENOMIC DNA]</scope>
    <source>
        <strain evidence="10">XBD1002</strain>
    </source>
</reference>
<evidence type="ECO:0000256" key="6">
    <source>
        <dbReference type="ARBA" id="ARBA00023146"/>
    </source>
</evidence>
<dbReference type="CDD" id="cd00777">
    <property type="entry name" value="AspRS_core"/>
    <property type="match status" value="1"/>
</dbReference>
<dbReference type="InterPro" id="IPR004524">
    <property type="entry name" value="Asp-tRNA-ligase_1"/>
</dbReference>
<dbReference type="Proteomes" id="UP000182737">
    <property type="component" value="Unassembled WGS sequence"/>
</dbReference>
<comment type="subcellular location">
    <subcellularLocation>
        <location evidence="7">Cytoplasm</location>
    </subcellularLocation>
</comment>
<protein>
    <recommendedName>
        <fullName evidence="7">Aspartate--tRNA ligase</fullName>
        <ecNumber evidence="7">6.1.1.12</ecNumber>
    </recommendedName>
    <alternativeName>
        <fullName evidence="7">Aspartyl-tRNA synthetase</fullName>
        <shortName evidence="7">AspRS</shortName>
    </alternativeName>
</protein>
<dbReference type="InterPro" id="IPR047090">
    <property type="entry name" value="AspRS_core"/>
</dbReference>
<feature type="domain" description="Aminoacyl-transfer RNA synthetases class-II family profile" evidence="8">
    <location>
        <begin position="154"/>
        <end position="583"/>
    </location>
</feature>
<dbReference type="InterPro" id="IPR029351">
    <property type="entry name" value="GAD_dom"/>
</dbReference>
<feature type="binding site" evidence="7">
    <location>
        <position position="231"/>
    </location>
    <ligand>
        <name>L-aspartate</name>
        <dbReference type="ChEBI" id="CHEBI:29991"/>
    </ligand>
</feature>
<dbReference type="Gene3D" id="3.30.1360.30">
    <property type="entry name" value="GAD-like domain"/>
    <property type="match status" value="1"/>
</dbReference>
<dbReference type="SUPFAM" id="SSF55681">
    <property type="entry name" value="Class II aaRS and biotin synthetases"/>
    <property type="match status" value="1"/>
</dbReference>
<dbReference type="EMBL" id="FORI01000010">
    <property type="protein sequence ID" value="SFI98390.1"/>
    <property type="molecule type" value="Genomic_DNA"/>
</dbReference>
<organism evidence="9 10">
    <name type="scientific">Treponema bryantii</name>
    <dbReference type="NCBI Taxonomy" id="163"/>
    <lineage>
        <taxon>Bacteria</taxon>
        <taxon>Pseudomonadati</taxon>
        <taxon>Spirochaetota</taxon>
        <taxon>Spirochaetia</taxon>
        <taxon>Spirochaetales</taxon>
        <taxon>Treponemataceae</taxon>
        <taxon>Treponema</taxon>
    </lineage>
</organism>
<dbReference type="GO" id="GO:0006422">
    <property type="term" value="P:aspartyl-tRNA aminoacylation"/>
    <property type="evidence" value="ECO:0007669"/>
    <property type="project" value="UniProtKB-UniRule"/>
</dbReference>
<evidence type="ECO:0000313" key="9">
    <source>
        <dbReference type="EMBL" id="SFI98390.1"/>
    </source>
</evidence>
<dbReference type="InterPro" id="IPR047089">
    <property type="entry name" value="Asp-tRNA-ligase_1_N"/>
</dbReference>
<dbReference type="EC" id="6.1.1.12" evidence="7"/>
<dbReference type="SUPFAM" id="SSF55261">
    <property type="entry name" value="GAD domain-like"/>
    <property type="match status" value="1"/>
</dbReference>